<dbReference type="Proteomes" id="UP000038083">
    <property type="component" value="Unassembled WGS sequence"/>
</dbReference>
<accession>A0A0B7HPD3</accession>
<reference evidence="2 3" key="1">
    <citation type="submission" date="2015-01" db="EMBL/GenBank/DDBJ databases">
        <authorList>
            <person name="MANFREDI Pablo"/>
        </authorList>
    </citation>
    <scope>NUCLEOTIDE SEQUENCE [LARGE SCALE GENOMIC DNA]</scope>
    <source>
        <strain evidence="2 3">Ccy74</strain>
    </source>
</reference>
<keyword evidence="1" id="KW-0472">Membrane</keyword>
<keyword evidence="1" id="KW-1133">Transmembrane helix</keyword>
<sequence length="71" mass="8665">MSFNAKAVFVSLNRVAILKKLSVKPEYFYNNRKVKKVLISFSVSQIYRFFCLYFIFYNYFYPNFSEENFIE</sequence>
<dbReference type="EMBL" id="CDOG01000067">
    <property type="protein sequence ID" value="CEN41596.1"/>
    <property type="molecule type" value="Genomic_DNA"/>
</dbReference>
<evidence type="ECO:0000313" key="2">
    <source>
        <dbReference type="EMBL" id="CEN41596.1"/>
    </source>
</evidence>
<evidence type="ECO:0000313" key="3">
    <source>
        <dbReference type="Proteomes" id="UP000038083"/>
    </source>
</evidence>
<feature type="transmembrane region" description="Helical" evidence="1">
    <location>
        <begin position="37"/>
        <end position="60"/>
    </location>
</feature>
<dbReference type="AlphaFoldDB" id="A0A0B7HPD3"/>
<evidence type="ECO:0000256" key="1">
    <source>
        <dbReference type="SAM" id="Phobius"/>
    </source>
</evidence>
<organism evidence="2 3">
    <name type="scientific">Capnocytophaga cynodegmi</name>
    <dbReference type="NCBI Taxonomy" id="28189"/>
    <lineage>
        <taxon>Bacteria</taxon>
        <taxon>Pseudomonadati</taxon>
        <taxon>Bacteroidota</taxon>
        <taxon>Flavobacteriia</taxon>
        <taxon>Flavobacteriales</taxon>
        <taxon>Flavobacteriaceae</taxon>
        <taxon>Capnocytophaga</taxon>
    </lineage>
</organism>
<proteinExistence type="predicted"/>
<gene>
    <name evidence="2" type="ORF">CCYN74_70061</name>
</gene>
<keyword evidence="1" id="KW-0812">Transmembrane</keyword>
<name>A0A0B7HPD3_9FLAO</name>
<protein>
    <submittedName>
        <fullName evidence="2">Uncharacterized protein</fullName>
    </submittedName>
</protein>